<proteinExistence type="predicted"/>
<dbReference type="InParanoid" id="A0A1E1LIW8"/>
<dbReference type="Proteomes" id="UP000178129">
    <property type="component" value="Unassembled WGS sequence"/>
</dbReference>
<organism evidence="1 2">
    <name type="scientific">Rhynchosporium graminicola</name>
    <dbReference type="NCBI Taxonomy" id="2792576"/>
    <lineage>
        <taxon>Eukaryota</taxon>
        <taxon>Fungi</taxon>
        <taxon>Dikarya</taxon>
        <taxon>Ascomycota</taxon>
        <taxon>Pezizomycotina</taxon>
        <taxon>Leotiomycetes</taxon>
        <taxon>Helotiales</taxon>
        <taxon>Ploettnerulaceae</taxon>
        <taxon>Rhynchosporium</taxon>
    </lineage>
</organism>
<protein>
    <recommendedName>
        <fullName evidence="3">Isopenicillin N synthase-like Fe(2+) 2OG dioxygenase domain-containing protein</fullName>
    </recommendedName>
</protein>
<comment type="caution">
    <text evidence="1">The sequence shown here is derived from an EMBL/GenBank/DDBJ whole genome shotgun (WGS) entry which is preliminary data.</text>
</comment>
<gene>
    <name evidence="1" type="ORF">RCO7_10512</name>
</gene>
<dbReference type="Gene3D" id="2.60.120.330">
    <property type="entry name" value="B-lactam Antibiotic, Isopenicillin N Synthase, Chain"/>
    <property type="match status" value="1"/>
</dbReference>
<keyword evidence="2" id="KW-1185">Reference proteome</keyword>
<evidence type="ECO:0000313" key="2">
    <source>
        <dbReference type="Proteomes" id="UP000178129"/>
    </source>
</evidence>
<name>A0A1E1LIW8_9HELO</name>
<sequence>MPSWCSDWSLKIPSNPKFPARFLYDPRLEIPIFWNAWPTGPDILQIRGVEIDQIKEVVDGYSWLWGETSKKSLADAADEVCQWFDVCENLTKKTITDSQHHIDAFWQTMLLSDHVSQLSGDQVRLIKSPPQPASDQGTVLGKHTDFGSITILFNRLGDLQILLPPPLTPAVEDPQWTYVKPLPGHFIVTWRCEGRIHQWSTQKQHPPGSDEVTEHQNQICLMGREKRREAVGRKWSRKMMTSWESRQAGLSVSLEKRSFIRASVHLKVEADITSSDLE</sequence>
<dbReference type="AlphaFoldDB" id="A0A1E1LIW8"/>
<evidence type="ECO:0008006" key="3">
    <source>
        <dbReference type="Google" id="ProtNLM"/>
    </source>
</evidence>
<dbReference type="SUPFAM" id="SSF51197">
    <property type="entry name" value="Clavaminate synthase-like"/>
    <property type="match status" value="1"/>
</dbReference>
<evidence type="ECO:0000313" key="1">
    <source>
        <dbReference type="EMBL" id="CZT10448.1"/>
    </source>
</evidence>
<accession>A0A1E1LIW8</accession>
<dbReference type="InterPro" id="IPR027443">
    <property type="entry name" value="IPNS-like_sf"/>
</dbReference>
<dbReference type="EMBL" id="FJUW01000055">
    <property type="protein sequence ID" value="CZT10448.1"/>
    <property type="molecule type" value="Genomic_DNA"/>
</dbReference>
<reference evidence="2" key="1">
    <citation type="submission" date="2016-03" db="EMBL/GenBank/DDBJ databases">
        <authorList>
            <person name="Ploux O."/>
        </authorList>
    </citation>
    <scope>NUCLEOTIDE SEQUENCE [LARGE SCALE GENOMIC DNA]</scope>
    <source>
        <strain evidence="2">UK7</strain>
    </source>
</reference>